<dbReference type="GO" id="GO:0006364">
    <property type="term" value="P:rRNA processing"/>
    <property type="evidence" value="ECO:0007669"/>
    <property type="project" value="UniProtKB-KW"/>
</dbReference>
<reference evidence="7 8" key="1">
    <citation type="submission" date="2021-06" db="EMBL/GenBank/DDBJ databases">
        <title>Caerostris darwini draft genome.</title>
        <authorList>
            <person name="Kono N."/>
            <person name="Arakawa K."/>
        </authorList>
    </citation>
    <scope>NUCLEOTIDE SEQUENCE [LARGE SCALE GENOMIC DNA]</scope>
</reference>
<sequence>MSIHDRKSVLPIRENELRRTIIENVLELHGEFGMGCILASFAIKMFNPHTRTFIARVHRRACNILSTTLAMITKMGNMRVAIINLHLSGTISSASKYLNEYNRQKLNELIKRHDISADTAKEISDEMEKSYERLNKRLKK</sequence>
<dbReference type="Proteomes" id="UP001054837">
    <property type="component" value="Unassembled WGS sequence"/>
</dbReference>
<protein>
    <recommendedName>
        <fullName evidence="5 6">Ribonuclease P/MRP protein subunit POP5</fullName>
    </recommendedName>
</protein>
<evidence type="ECO:0000256" key="3">
    <source>
        <dbReference type="ARBA" id="ARBA00022694"/>
    </source>
</evidence>
<evidence type="ECO:0000256" key="2">
    <source>
        <dbReference type="ARBA" id="ARBA00022552"/>
    </source>
</evidence>
<organism evidence="7 8">
    <name type="scientific">Caerostris darwini</name>
    <dbReference type="NCBI Taxonomy" id="1538125"/>
    <lineage>
        <taxon>Eukaryota</taxon>
        <taxon>Metazoa</taxon>
        <taxon>Ecdysozoa</taxon>
        <taxon>Arthropoda</taxon>
        <taxon>Chelicerata</taxon>
        <taxon>Arachnida</taxon>
        <taxon>Araneae</taxon>
        <taxon>Araneomorphae</taxon>
        <taxon>Entelegynae</taxon>
        <taxon>Araneoidea</taxon>
        <taxon>Araneidae</taxon>
        <taxon>Caerostris</taxon>
    </lineage>
</organism>
<dbReference type="InterPro" id="IPR038085">
    <property type="entry name" value="Rnp2-like_sf"/>
</dbReference>
<evidence type="ECO:0000313" key="7">
    <source>
        <dbReference type="EMBL" id="GIY78700.1"/>
    </source>
</evidence>
<evidence type="ECO:0000256" key="1">
    <source>
        <dbReference type="ARBA" id="ARBA00010800"/>
    </source>
</evidence>
<dbReference type="AlphaFoldDB" id="A0AAV4W744"/>
<evidence type="ECO:0000256" key="5">
    <source>
        <dbReference type="ARBA" id="ARBA00044198"/>
    </source>
</evidence>
<dbReference type="Gene3D" id="3.30.70.3250">
    <property type="entry name" value="Ribonuclease P, Pop5 subunit"/>
    <property type="match status" value="1"/>
</dbReference>
<dbReference type="InterPro" id="IPR002759">
    <property type="entry name" value="Pop5/Rpp14/Rnp2-like"/>
</dbReference>
<comment type="function">
    <text evidence="6">Component of ribonuclease P, a protein complex that generates mature tRNA molecules by cleaving their 5'-ends.</text>
</comment>
<dbReference type="GO" id="GO:0030677">
    <property type="term" value="C:ribonuclease P complex"/>
    <property type="evidence" value="ECO:0007669"/>
    <property type="project" value="InterPro"/>
</dbReference>
<name>A0AAV4W744_9ARAC</name>
<dbReference type="GO" id="GO:0001682">
    <property type="term" value="P:tRNA 5'-leader removal"/>
    <property type="evidence" value="ECO:0007669"/>
    <property type="project" value="InterPro"/>
</dbReference>
<keyword evidence="3 6" id="KW-0819">tRNA processing</keyword>
<keyword evidence="4 6" id="KW-0539">Nucleus</keyword>
<dbReference type="PANTHER" id="PTHR48414">
    <property type="entry name" value="POP5 HOMOLOG, RIBONUCLEASE P_MRP SUBUNIT"/>
    <property type="match status" value="1"/>
</dbReference>
<keyword evidence="2" id="KW-0698">rRNA processing</keyword>
<comment type="subcellular location">
    <subcellularLocation>
        <location evidence="6">Nucleus</location>
        <location evidence="6">Nucleolus</location>
    </subcellularLocation>
</comment>
<evidence type="ECO:0000313" key="8">
    <source>
        <dbReference type="Proteomes" id="UP001054837"/>
    </source>
</evidence>
<comment type="caution">
    <text evidence="7">The sequence shown here is derived from an EMBL/GenBank/DDBJ whole genome shotgun (WGS) entry which is preliminary data.</text>
</comment>
<dbReference type="GO" id="GO:0005730">
    <property type="term" value="C:nucleolus"/>
    <property type="evidence" value="ECO:0007669"/>
    <property type="project" value="UniProtKB-SubCell"/>
</dbReference>
<dbReference type="EMBL" id="BPLQ01014265">
    <property type="protein sequence ID" value="GIY78700.1"/>
    <property type="molecule type" value="Genomic_DNA"/>
</dbReference>
<dbReference type="GO" id="GO:0033204">
    <property type="term" value="F:ribonuclease P RNA binding"/>
    <property type="evidence" value="ECO:0007669"/>
    <property type="project" value="InterPro"/>
</dbReference>
<keyword evidence="8" id="KW-1185">Reference proteome</keyword>
<gene>
    <name evidence="7" type="primary">POP5</name>
    <name evidence="7" type="ORF">CDAR_520621</name>
</gene>
<evidence type="ECO:0000256" key="4">
    <source>
        <dbReference type="ARBA" id="ARBA00023242"/>
    </source>
</evidence>
<dbReference type="PIRSF" id="PIRSF023803">
    <property type="entry name" value="Ribonuclease_P_prd"/>
    <property type="match status" value="1"/>
</dbReference>
<dbReference type="PANTHER" id="PTHR48414:SF1">
    <property type="entry name" value="POP5 HOMOLOG, RIBONUCLEASE P_MRP SUBUNIT"/>
    <property type="match status" value="1"/>
</dbReference>
<accession>A0AAV4W744</accession>
<dbReference type="InterPro" id="IPR016819">
    <property type="entry name" value="RNase_P/MRP_POP5"/>
</dbReference>
<dbReference type="SUPFAM" id="SSF160350">
    <property type="entry name" value="Rnp2-like"/>
    <property type="match status" value="1"/>
</dbReference>
<comment type="similarity">
    <text evidence="1 6">Belongs to the eukaryotic/archaeal RNase P protein component 2 family.</text>
</comment>
<evidence type="ECO:0000256" key="6">
    <source>
        <dbReference type="PIRNR" id="PIRNR023803"/>
    </source>
</evidence>
<proteinExistence type="inferred from homology"/>
<dbReference type="Pfam" id="PF01900">
    <property type="entry name" value="RNase_P_Rpp14"/>
    <property type="match status" value="1"/>
</dbReference>